<dbReference type="InterPro" id="IPR000531">
    <property type="entry name" value="Beta-barrel_TonB"/>
</dbReference>
<dbReference type="GO" id="GO:0009279">
    <property type="term" value="C:cell outer membrane"/>
    <property type="evidence" value="ECO:0007669"/>
    <property type="project" value="UniProtKB-SubCell"/>
</dbReference>
<evidence type="ECO:0000256" key="1">
    <source>
        <dbReference type="ARBA" id="ARBA00004571"/>
    </source>
</evidence>
<keyword evidence="2 8" id="KW-0813">Transport</keyword>
<protein>
    <submittedName>
        <fullName evidence="13">Outer membrane receptor for ferrienterochelin and colicins</fullName>
    </submittedName>
</protein>
<evidence type="ECO:0000256" key="6">
    <source>
        <dbReference type="ARBA" id="ARBA00023136"/>
    </source>
</evidence>
<dbReference type="Pfam" id="PF07715">
    <property type="entry name" value="Plug"/>
    <property type="match status" value="1"/>
</dbReference>
<gene>
    <name evidence="13" type="ORF">NCTC11388_00391</name>
</gene>
<evidence type="ECO:0000256" key="3">
    <source>
        <dbReference type="ARBA" id="ARBA00022452"/>
    </source>
</evidence>
<evidence type="ECO:0000256" key="4">
    <source>
        <dbReference type="ARBA" id="ARBA00022692"/>
    </source>
</evidence>
<accession>A0A380B9N1</accession>
<proteinExistence type="inferred from homology"/>
<sequence>MRKFLLFSVALGLSLPFSEAHAGNVKGNALVREATSYMSSNLRMEQGTVQGTVSGPDGPLAGVTVSVVGTTTSTQTDAKGQFRLTAPIGAKVRFSSVGFTSKDLTVTSNTLNVTLTSDESTLDEVVVVGYGTQKKGNLTGAVSTINVKENLQSRPIADVGRAIQGTTPGLSVTIPSGEVGSDPRIRIRGAISSMQGNSNPLILLDNVEIPSIQYVNPEDIESISVLKDAAASSIYGAKAAFGVILITSKTGGTQEKININYSNNFSFQNPFKKYEMGRVNALKYTMDALDRIGAVETGAFYKVNRESYEKAVEWDKKYGSTIGADDPTVYGRDWYVNPGDPTKKYGVRTYDPYDYMIREWAPTQTHNLSLNGNLNKTKYTMSFGSLNQSGMLKPGDSDKFKRYNAALRVSSELNKYLTVRGGAMFAQRNKTYPYATNSTTADPWLYMYRWSSLYPMGNDENGNPIRSPWSENSIANDASMLRNYINLNAGATVNIMKNWKVDIDYTFTNEDYSWRRNGTRYTAANSWVAAKQRFDKDGKPVYVNSDGQTVASTDPGAILAYDLSKDTYTANGSAQDHIYMRSENERRHTVNAFTTYQLNLNDAHDFKFMLGLNRVTTDGQYHWTQRADLIDITNPQFDLAVGQVTGSGGESWDSQLGYFGRVNYAFKNKYLVEANLRYDGSSKFPTDLKWRWFPSFSAGWVASEESFMEWAKPTLSNLKFRGSWGIIGNQAVPSDLYIANMTAGQTGWIANGALTNSVGTPKLNVPSVTWEDLETLDFGVDARFFQNKLGLTFDWYQKKTNNMFAPMEGTTWTLGAAAPFGNYGTLTTKGFELAIDFNHRFENGLGINLRANIDDAKSVFSGYTSQRGTGLNYDGRVYGDIWGYETDRLYQYDDFVLDGNGKPQLVNLTPDMSKYNTSGGGKAYLLKDGPNGEKAVYQPRFQNSTNFYFGPGDVKFKDLNGDGEIDNGNGTVENPGDMRIIGNSTPRYQYGFRIGADYKGFDLSAFFQGVGQRSVWGVGFLAIPGFNVSDGAMPASFVNDYWTPDNQDAFYPAAFNNAGTLNVNNMQIQSRYLLDMSYLRVKNLTLGYTIPRNVLERVKINNLRVYVSLENFFTWDKLNGLPIDPEEVEGESIFNPTSSRSQISFDANSYNGGRTGVGTPSFKSASFGIQLNF</sequence>
<dbReference type="InterPro" id="IPR008969">
    <property type="entry name" value="CarboxyPept-like_regulatory"/>
</dbReference>
<dbReference type="Pfam" id="PF13715">
    <property type="entry name" value="CarbopepD_reg_2"/>
    <property type="match status" value="1"/>
</dbReference>
<dbReference type="Pfam" id="PF00593">
    <property type="entry name" value="TonB_dep_Rec_b-barrel"/>
    <property type="match status" value="1"/>
</dbReference>
<dbReference type="Gene3D" id="2.170.130.10">
    <property type="entry name" value="TonB-dependent receptor, plug domain"/>
    <property type="match status" value="1"/>
</dbReference>
<keyword evidence="6 8" id="KW-0472">Membrane</keyword>
<organism evidence="13 14">
    <name type="scientific">Sphingobacterium spiritivorum</name>
    <name type="common">Flavobacterium spiritivorum</name>
    <dbReference type="NCBI Taxonomy" id="258"/>
    <lineage>
        <taxon>Bacteria</taxon>
        <taxon>Pseudomonadati</taxon>
        <taxon>Bacteroidota</taxon>
        <taxon>Sphingobacteriia</taxon>
        <taxon>Sphingobacteriales</taxon>
        <taxon>Sphingobacteriaceae</taxon>
        <taxon>Sphingobacterium</taxon>
    </lineage>
</organism>
<dbReference type="EMBL" id="UGYW01000001">
    <property type="protein sequence ID" value="SUI97397.1"/>
    <property type="molecule type" value="Genomic_DNA"/>
</dbReference>
<comment type="similarity">
    <text evidence="8 9">Belongs to the TonB-dependent receptor family.</text>
</comment>
<evidence type="ECO:0000313" key="14">
    <source>
        <dbReference type="Proteomes" id="UP000254893"/>
    </source>
</evidence>
<feature type="signal peptide" evidence="10">
    <location>
        <begin position="1"/>
        <end position="22"/>
    </location>
</feature>
<feature type="domain" description="TonB-dependent receptor plug" evidence="12">
    <location>
        <begin position="137"/>
        <end position="243"/>
    </location>
</feature>
<keyword evidence="10" id="KW-0732">Signal</keyword>
<dbReference type="NCBIfam" id="TIGR04057">
    <property type="entry name" value="SusC_RagA_signa"/>
    <property type="match status" value="1"/>
</dbReference>
<name>A0A380B9N1_SPHSI</name>
<evidence type="ECO:0000256" key="8">
    <source>
        <dbReference type="PROSITE-ProRule" id="PRU01360"/>
    </source>
</evidence>
<feature type="chain" id="PRO_5016756355" evidence="10">
    <location>
        <begin position="23"/>
        <end position="1173"/>
    </location>
</feature>
<dbReference type="SUPFAM" id="SSF49464">
    <property type="entry name" value="Carboxypeptidase regulatory domain-like"/>
    <property type="match status" value="1"/>
</dbReference>
<keyword evidence="5 9" id="KW-0798">TonB box</keyword>
<comment type="subcellular location">
    <subcellularLocation>
        <location evidence="1 8">Cell outer membrane</location>
        <topology evidence="1 8">Multi-pass membrane protein</topology>
    </subcellularLocation>
</comment>
<dbReference type="InterPro" id="IPR012910">
    <property type="entry name" value="Plug_dom"/>
</dbReference>
<dbReference type="Gene3D" id="2.60.40.1120">
    <property type="entry name" value="Carboxypeptidase-like, regulatory domain"/>
    <property type="match status" value="1"/>
</dbReference>
<evidence type="ECO:0000256" key="2">
    <source>
        <dbReference type="ARBA" id="ARBA00022448"/>
    </source>
</evidence>
<dbReference type="InterPro" id="IPR037066">
    <property type="entry name" value="Plug_dom_sf"/>
</dbReference>
<evidence type="ECO:0000256" key="9">
    <source>
        <dbReference type="RuleBase" id="RU003357"/>
    </source>
</evidence>
<evidence type="ECO:0000256" key="10">
    <source>
        <dbReference type="SAM" id="SignalP"/>
    </source>
</evidence>
<dbReference type="AlphaFoldDB" id="A0A380B9N1"/>
<keyword evidence="3 8" id="KW-1134">Transmembrane beta strand</keyword>
<evidence type="ECO:0000259" key="11">
    <source>
        <dbReference type="Pfam" id="PF00593"/>
    </source>
</evidence>
<dbReference type="InterPro" id="IPR023997">
    <property type="entry name" value="TonB-dep_OMP_SusC/RagA_CS"/>
</dbReference>
<dbReference type="PROSITE" id="PS52016">
    <property type="entry name" value="TONB_DEPENDENT_REC_3"/>
    <property type="match status" value="1"/>
</dbReference>
<dbReference type="Proteomes" id="UP000254893">
    <property type="component" value="Unassembled WGS sequence"/>
</dbReference>
<keyword evidence="13" id="KW-0675">Receptor</keyword>
<reference evidence="13 14" key="1">
    <citation type="submission" date="2018-06" db="EMBL/GenBank/DDBJ databases">
        <authorList>
            <consortium name="Pathogen Informatics"/>
            <person name="Doyle S."/>
        </authorList>
    </citation>
    <scope>NUCLEOTIDE SEQUENCE [LARGE SCALE GENOMIC DNA]</scope>
    <source>
        <strain evidence="13 14">NCTC11388</strain>
    </source>
</reference>
<dbReference type="SUPFAM" id="SSF56935">
    <property type="entry name" value="Porins"/>
    <property type="match status" value="1"/>
</dbReference>
<keyword evidence="7 8" id="KW-0998">Cell outer membrane</keyword>
<feature type="domain" description="TonB-dependent receptor-like beta-barrel" evidence="11">
    <location>
        <begin position="461"/>
        <end position="1103"/>
    </location>
</feature>
<evidence type="ECO:0000259" key="12">
    <source>
        <dbReference type="Pfam" id="PF07715"/>
    </source>
</evidence>
<evidence type="ECO:0000256" key="5">
    <source>
        <dbReference type="ARBA" id="ARBA00023077"/>
    </source>
</evidence>
<dbReference type="InterPro" id="IPR023996">
    <property type="entry name" value="TonB-dep_OMP_SusC/RagA"/>
</dbReference>
<dbReference type="InterPro" id="IPR039426">
    <property type="entry name" value="TonB-dep_rcpt-like"/>
</dbReference>
<keyword evidence="4 8" id="KW-0812">Transmembrane</keyword>
<dbReference type="InterPro" id="IPR036942">
    <property type="entry name" value="Beta-barrel_TonB_sf"/>
</dbReference>
<evidence type="ECO:0000256" key="7">
    <source>
        <dbReference type="ARBA" id="ARBA00023237"/>
    </source>
</evidence>
<dbReference type="Gene3D" id="2.40.170.20">
    <property type="entry name" value="TonB-dependent receptor, beta-barrel domain"/>
    <property type="match status" value="1"/>
</dbReference>
<dbReference type="RefSeq" id="WP_115168870.1">
    <property type="nucleotide sequence ID" value="NZ_UGYW01000001.1"/>
</dbReference>
<dbReference type="NCBIfam" id="TIGR04056">
    <property type="entry name" value="OMP_RagA_SusC"/>
    <property type="match status" value="1"/>
</dbReference>
<evidence type="ECO:0000313" key="13">
    <source>
        <dbReference type="EMBL" id="SUI97397.1"/>
    </source>
</evidence>